<comment type="caution">
    <text evidence="7">The sequence shown here is derived from an EMBL/GenBank/DDBJ whole genome shotgun (WGS) entry which is preliminary data.</text>
</comment>
<accession>V5BH89</accession>
<dbReference type="STRING" id="1116472.MGMO_172c00050"/>
<reference evidence="7 8" key="1">
    <citation type="journal article" date="2013" name="Genome Announc.">
        <title>Draft Genome Sequence of the Methanotrophic Gammaproteobacterium Methyloglobulus morosus DSM 22980 Strain KoM1.</title>
        <authorList>
            <person name="Poehlein A."/>
            <person name="Deutzmann J.S."/>
            <person name="Daniel R."/>
            <person name="Simeonova D.D."/>
        </authorList>
    </citation>
    <scope>NUCLEOTIDE SEQUENCE [LARGE SCALE GENOMIC DNA]</scope>
    <source>
        <strain evidence="7 8">KoM1</strain>
    </source>
</reference>
<dbReference type="EMBL" id="AYLO01000157">
    <property type="protein sequence ID" value="ESS67089.1"/>
    <property type="molecule type" value="Genomic_DNA"/>
</dbReference>
<keyword evidence="2" id="KW-0540">Nuclease</keyword>
<keyword evidence="5" id="KW-0460">Magnesium</keyword>
<evidence type="ECO:0000313" key="8">
    <source>
        <dbReference type="Proteomes" id="UP000017842"/>
    </source>
</evidence>
<dbReference type="RefSeq" id="WP_023496455.1">
    <property type="nucleotide sequence ID" value="NZ_AYLO01000157.1"/>
</dbReference>
<dbReference type="InterPro" id="IPR029060">
    <property type="entry name" value="PIN-like_dom_sf"/>
</dbReference>
<organism evidence="7 8">
    <name type="scientific">Methyloglobulus morosus KoM1</name>
    <dbReference type="NCBI Taxonomy" id="1116472"/>
    <lineage>
        <taxon>Bacteria</taxon>
        <taxon>Pseudomonadati</taxon>
        <taxon>Pseudomonadota</taxon>
        <taxon>Gammaproteobacteria</taxon>
        <taxon>Methylococcales</taxon>
        <taxon>Methylococcaceae</taxon>
        <taxon>Methyloglobulus</taxon>
    </lineage>
</organism>
<keyword evidence="4 7" id="KW-0378">Hydrolase</keyword>
<gene>
    <name evidence="7" type="primary">vapC</name>
    <name evidence="7" type="ORF">MGMO_172c00050</name>
</gene>
<evidence type="ECO:0000259" key="6">
    <source>
        <dbReference type="Pfam" id="PF01850"/>
    </source>
</evidence>
<dbReference type="CDD" id="cd18761">
    <property type="entry name" value="PIN_MtVapC3-like"/>
    <property type="match status" value="1"/>
</dbReference>
<evidence type="ECO:0000256" key="3">
    <source>
        <dbReference type="ARBA" id="ARBA00022723"/>
    </source>
</evidence>
<dbReference type="EC" id="3.1.-.-" evidence="7"/>
<evidence type="ECO:0000313" key="7">
    <source>
        <dbReference type="EMBL" id="ESS67089.1"/>
    </source>
</evidence>
<keyword evidence="1" id="KW-1277">Toxin-antitoxin system</keyword>
<dbReference type="PANTHER" id="PTHR42740">
    <property type="entry name" value="RIBONUCLEASE VAPC3"/>
    <property type="match status" value="1"/>
</dbReference>
<dbReference type="Proteomes" id="UP000017842">
    <property type="component" value="Unassembled WGS sequence"/>
</dbReference>
<dbReference type="InterPro" id="IPR002716">
    <property type="entry name" value="PIN_dom"/>
</dbReference>
<dbReference type="InterPro" id="IPR051749">
    <property type="entry name" value="PINc/VapC_TA_RNase"/>
</dbReference>
<feature type="domain" description="PIN" evidence="6">
    <location>
        <begin position="2"/>
        <end position="118"/>
    </location>
</feature>
<dbReference type="GO" id="GO:0046872">
    <property type="term" value="F:metal ion binding"/>
    <property type="evidence" value="ECO:0007669"/>
    <property type="project" value="UniProtKB-KW"/>
</dbReference>
<dbReference type="AlphaFoldDB" id="V5BH89"/>
<proteinExistence type="predicted"/>
<dbReference type="eggNOG" id="COG1487">
    <property type="taxonomic scope" value="Bacteria"/>
</dbReference>
<evidence type="ECO:0000256" key="4">
    <source>
        <dbReference type="ARBA" id="ARBA00022801"/>
    </source>
</evidence>
<sequence>MILIDTSIWINVLRDKTQQYSQRFYEFIGEQDIVLTRFQQLELLQGCRDELEWGLLSEYLEGQDYIEMQPTTWAAAARIYYNLRKQGLTVRSPIDCCIAQLALENRLLLIHDDRDFITISQVVPLKQKQWAMLK</sequence>
<protein>
    <submittedName>
        <fullName evidence="7">Putative ribonuclease VapC</fullName>
        <ecNumber evidence="7">3.1.-.-</ecNumber>
    </submittedName>
</protein>
<evidence type="ECO:0000256" key="1">
    <source>
        <dbReference type="ARBA" id="ARBA00022649"/>
    </source>
</evidence>
<evidence type="ECO:0000256" key="5">
    <source>
        <dbReference type="ARBA" id="ARBA00022842"/>
    </source>
</evidence>
<dbReference type="GO" id="GO:0004540">
    <property type="term" value="F:RNA nuclease activity"/>
    <property type="evidence" value="ECO:0007669"/>
    <property type="project" value="TreeGrafter"/>
</dbReference>
<evidence type="ECO:0000256" key="2">
    <source>
        <dbReference type="ARBA" id="ARBA00022722"/>
    </source>
</evidence>
<dbReference type="SUPFAM" id="SSF88723">
    <property type="entry name" value="PIN domain-like"/>
    <property type="match status" value="1"/>
</dbReference>
<dbReference type="PATRIC" id="fig|1116472.3.peg.3853"/>
<dbReference type="Pfam" id="PF01850">
    <property type="entry name" value="PIN"/>
    <property type="match status" value="1"/>
</dbReference>
<keyword evidence="3" id="KW-0479">Metal-binding</keyword>
<dbReference type="Gene3D" id="3.40.50.1010">
    <property type="entry name" value="5'-nuclease"/>
    <property type="match status" value="1"/>
</dbReference>
<dbReference type="GO" id="GO:0016787">
    <property type="term" value="F:hydrolase activity"/>
    <property type="evidence" value="ECO:0007669"/>
    <property type="project" value="UniProtKB-KW"/>
</dbReference>
<dbReference type="PANTHER" id="PTHR42740:SF1">
    <property type="entry name" value="RIBONUCLEASE VAPC3"/>
    <property type="match status" value="1"/>
</dbReference>
<dbReference type="OrthoDB" id="9811788at2"/>
<keyword evidence="8" id="KW-1185">Reference proteome</keyword>
<name>V5BH89_9GAMM</name>